<dbReference type="Proteomes" id="UP000198775">
    <property type="component" value="Unassembled WGS sequence"/>
</dbReference>
<dbReference type="EMBL" id="FOCX01000012">
    <property type="protein sequence ID" value="SEO43105.1"/>
    <property type="molecule type" value="Genomic_DNA"/>
</dbReference>
<proteinExistence type="predicted"/>
<evidence type="ECO:0000313" key="3">
    <source>
        <dbReference type="Proteomes" id="UP000198775"/>
    </source>
</evidence>
<sequence>MMNWIRSSRGTIAVALFVVLLGAIGTATALTVTADDPAREAQAGTEINTTITVDDAFTENSQWTVGAETELRNVSWQLEEYDQGSRVEQWSDLGGQSISQDVSSDPSGDELRIQIRGEVPAVPEYNYSNPSAENVTFVEVTSTSGDNTQTLETYSVHVYTNQSKSAREAIDAAVAASDSAGNPDGVESTIDNAISSYNSGNFENAIDLANEAEQKATSSQQTSQLMLFGAVAIVAIALIGGGVWYWRNQQDDYDKLR</sequence>
<evidence type="ECO:0000313" key="2">
    <source>
        <dbReference type="EMBL" id="SEO43105.1"/>
    </source>
</evidence>
<evidence type="ECO:0000256" key="1">
    <source>
        <dbReference type="SAM" id="Phobius"/>
    </source>
</evidence>
<dbReference type="OrthoDB" id="342245at2157"/>
<dbReference type="RefSeq" id="WP_211611342.1">
    <property type="nucleotide sequence ID" value="NZ_FOCX01000012.1"/>
</dbReference>
<dbReference type="AlphaFoldDB" id="A0A1H8PMG2"/>
<keyword evidence="1" id="KW-0472">Membrane</keyword>
<keyword evidence="1" id="KW-1133">Transmembrane helix</keyword>
<keyword evidence="3" id="KW-1185">Reference proteome</keyword>
<accession>A0A1H8PMG2</accession>
<reference evidence="3" key="1">
    <citation type="submission" date="2016-10" db="EMBL/GenBank/DDBJ databases">
        <authorList>
            <person name="Varghese N."/>
            <person name="Submissions S."/>
        </authorList>
    </citation>
    <scope>NUCLEOTIDE SEQUENCE [LARGE SCALE GENOMIC DNA]</scope>
    <source>
        <strain evidence="3">IBRC-M 10043</strain>
    </source>
</reference>
<feature type="transmembrane region" description="Helical" evidence="1">
    <location>
        <begin position="225"/>
        <end position="246"/>
    </location>
</feature>
<protein>
    <submittedName>
        <fullName evidence="2">Uncharacterized protein</fullName>
    </submittedName>
</protein>
<organism evidence="2 3">
    <name type="scientific">Halorientalis persicus</name>
    <dbReference type="NCBI Taxonomy" id="1367881"/>
    <lineage>
        <taxon>Archaea</taxon>
        <taxon>Methanobacteriati</taxon>
        <taxon>Methanobacteriota</taxon>
        <taxon>Stenosarchaea group</taxon>
        <taxon>Halobacteria</taxon>
        <taxon>Halobacteriales</taxon>
        <taxon>Haloarculaceae</taxon>
        <taxon>Halorientalis</taxon>
    </lineage>
</organism>
<name>A0A1H8PMG2_9EURY</name>
<keyword evidence="1" id="KW-0812">Transmembrane</keyword>
<gene>
    <name evidence="2" type="ORF">SAMN05216388_101298</name>
</gene>